<sequence>MTDRDPDESELDAVRDALAEAADTAGDAGPADTADGGRDGVFLVTHADDASAVLRDVGSGQVHTLSSNPGVAEGEAIEGVVAPDPPMNVSWQLVEVEERREIAVEESEEPPTQHSIDLAADQPVGELTRTERAGTGEIHVISVPENDTERAVADVLDDADTSRTRAARLGVNRVEIRSAPGVVVVRYMP</sequence>
<dbReference type="AlphaFoldDB" id="A0ABD5TD47"/>
<accession>A0ABD5TD47</accession>
<proteinExistence type="predicted"/>
<evidence type="ECO:0000313" key="3">
    <source>
        <dbReference type="Proteomes" id="UP001596443"/>
    </source>
</evidence>
<evidence type="ECO:0000256" key="1">
    <source>
        <dbReference type="SAM" id="MobiDB-lite"/>
    </source>
</evidence>
<protein>
    <submittedName>
        <fullName evidence="2">DUF5812 family protein</fullName>
    </submittedName>
</protein>
<gene>
    <name evidence="2" type="ORF">ACFQFD_11085</name>
</gene>
<dbReference type="Proteomes" id="UP001596443">
    <property type="component" value="Unassembled WGS sequence"/>
</dbReference>
<feature type="region of interest" description="Disordered" evidence="1">
    <location>
        <begin position="103"/>
        <end position="124"/>
    </location>
</feature>
<comment type="caution">
    <text evidence="2">The sequence shown here is derived from an EMBL/GenBank/DDBJ whole genome shotgun (WGS) entry which is preliminary data.</text>
</comment>
<name>A0ABD5TD47_9EURY</name>
<reference evidence="2 3" key="1">
    <citation type="journal article" date="2019" name="Int. J. Syst. Evol. Microbiol.">
        <title>The Global Catalogue of Microorganisms (GCM) 10K type strain sequencing project: providing services to taxonomists for standard genome sequencing and annotation.</title>
        <authorList>
            <consortium name="The Broad Institute Genomics Platform"/>
            <consortium name="The Broad Institute Genome Sequencing Center for Infectious Disease"/>
            <person name="Wu L."/>
            <person name="Ma J."/>
        </authorList>
    </citation>
    <scope>NUCLEOTIDE SEQUENCE [LARGE SCALE GENOMIC DNA]</scope>
    <source>
        <strain evidence="2 3">SYNS20</strain>
    </source>
</reference>
<dbReference type="InterPro" id="IPR043850">
    <property type="entry name" value="DUF5812"/>
</dbReference>
<evidence type="ECO:0000313" key="2">
    <source>
        <dbReference type="EMBL" id="MFC6786517.1"/>
    </source>
</evidence>
<dbReference type="GeneID" id="81209595"/>
<dbReference type="EMBL" id="JBHSWX010000012">
    <property type="protein sequence ID" value="MFC6786517.1"/>
    <property type="molecule type" value="Genomic_DNA"/>
</dbReference>
<dbReference type="Pfam" id="PF19129">
    <property type="entry name" value="DUF5812"/>
    <property type="match status" value="1"/>
</dbReference>
<feature type="compositionally biased region" description="Low complexity" evidence="1">
    <location>
        <begin position="19"/>
        <end position="34"/>
    </location>
</feature>
<organism evidence="2 3">
    <name type="scientific">Halobaculum halobium</name>
    <dbReference type="NCBI Taxonomy" id="3032281"/>
    <lineage>
        <taxon>Archaea</taxon>
        <taxon>Methanobacteriati</taxon>
        <taxon>Methanobacteriota</taxon>
        <taxon>Stenosarchaea group</taxon>
        <taxon>Halobacteria</taxon>
        <taxon>Halobacteriales</taxon>
        <taxon>Haloferacaceae</taxon>
        <taxon>Halobaculum</taxon>
    </lineage>
</organism>
<feature type="region of interest" description="Disordered" evidence="1">
    <location>
        <begin position="16"/>
        <end position="39"/>
    </location>
</feature>
<dbReference type="RefSeq" id="WP_284063303.1">
    <property type="nucleotide sequence ID" value="NZ_CP126158.1"/>
</dbReference>
<keyword evidence="3" id="KW-1185">Reference proteome</keyword>